<dbReference type="EMBL" id="JANFNG010000009">
    <property type="protein sequence ID" value="MCQ4081707.1"/>
    <property type="molecule type" value="Genomic_DNA"/>
</dbReference>
<evidence type="ECO:0000313" key="1">
    <source>
        <dbReference type="EMBL" id="MCQ4081707.1"/>
    </source>
</evidence>
<keyword evidence="2" id="KW-1185">Reference proteome</keyword>
<dbReference type="RefSeq" id="WP_255920610.1">
    <property type="nucleotide sequence ID" value="NZ_JANFNG010000009.1"/>
</dbReference>
<sequence length="145" mass="14652">MTDRTRADRRPQAARLLAVCAVLVGLFLMHGAPSGAAGGCHGSMPVATMPMANMAHMAPVAHLSHAVAVHDEQAPRLSPAGVHGGSCVSTPAHDPVPVGAAGLSAVVTAAGWAVFGRRPGSGGVRWRGPPMGGRSLLSRVCVART</sequence>
<evidence type="ECO:0000313" key="2">
    <source>
        <dbReference type="Proteomes" id="UP001057702"/>
    </source>
</evidence>
<protein>
    <recommendedName>
        <fullName evidence="3">Chaplin domain-containing protein</fullName>
    </recommendedName>
</protein>
<accession>A0ABT1PVK8</accession>
<name>A0ABT1PVK8_9ACTN</name>
<reference evidence="1" key="1">
    <citation type="submission" date="2022-06" db="EMBL/GenBank/DDBJ databases">
        <title>Draft genome sequence of Streptomyces sp. RB6PN25 isolated from peat swamp forest in Thailand.</title>
        <authorList>
            <person name="Duangmal K."/>
            <person name="Klaysubun C."/>
        </authorList>
    </citation>
    <scope>NUCLEOTIDE SEQUENCE</scope>
    <source>
        <strain evidence="1">RB6PN25</strain>
    </source>
</reference>
<comment type="caution">
    <text evidence="1">The sequence shown here is derived from an EMBL/GenBank/DDBJ whole genome shotgun (WGS) entry which is preliminary data.</text>
</comment>
<proteinExistence type="predicted"/>
<organism evidence="1 2">
    <name type="scientific">Streptomyces humicola</name>
    <dbReference type="NCBI Taxonomy" id="2953240"/>
    <lineage>
        <taxon>Bacteria</taxon>
        <taxon>Bacillati</taxon>
        <taxon>Actinomycetota</taxon>
        <taxon>Actinomycetes</taxon>
        <taxon>Kitasatosporales</taxon>
        <taxon>Streptomycetaceae</taxon>
        <taxon>Streptomyces</taxon>
    </lineage>
</organism>
<evidence type="ECO:0008006" key="3">
    <source>
        <dbReference type="Google" id="ProtNLM"/>
    </source>
</evidence>
<dbReference type="Proteomes" id="UP001057702">
    <property type="component" value="Unassembled WGS sequence"/>
</dbReference>
<gene>
    <name evidence="1" type="ORF">NGB36_14090</name>
</gene>